<dbReference type="EMBL" id="KB518028">
    <property type="protein sequence ID" value="EMP38948.1"/>
    <property type="molecule type" value="Genomic_DNA"/>
</dbReference>
<dbReference type="Gene3D" id="3.10.350.10">
    <property type="entry name" value="LysM domain"/>
    <property type="match status" value="1"/>
</dbReference>
<feature type="domain" description="LysM" evidence="3">
    <location>
        <begin position="63"/>
        <end position="77"/>
    </location>
</feature>
<protein>
    <recommendedName>
        <fullName evidence="1">LysM and putative peptidoglycan-binding domain-containing protein 2</fullName>
    </recommendedName>
</protein>
<evidence type="ECO:0000313" key="5">
    <source>
        <dbReference type="Proteomes" id="UP000031443"/>
    </source>
</evidence>
<keyword evidence="5" id="KW-1185">Reference proteome</keyword>
<dbReference type="Proteomes" id="UP000031443">
    <property type="component" value="Unassembled WGS sequence"/>
</dbReference>
<dbReference type="PANTHER" id="PTHR20932:SF4">
    <property type="entry name" value="AND PUTATIVE PEPTIDOGLYCAN-BINDING DOMAIN-CONTAINING PROTEIN 2-RELATED"/>
    <property type="match status" value="1"/>
</dbReference>
<evidence type="ECO:0000256" key="2">
    <source>
        <dbReference type="SAM" id="MobiDB-lite"/>
    </source>
</evidence>
<dbReference type="InterPro" id="IPR036779">
    <property type="entry name" value="LysM_dom_sf"/>
</dbReference>
<name>M7C3E8_CHEMY</name>
<evidence type="ECO:0000259" key="3">
    <source>
        <dbReference type="Pfam" id="PF01476"/>
    </source>
</evidence>
<feature type="region of interest" description="Disordered" evidence="2">
    <location>
        <begin position="1"/>
        <end position="36"/>
    </location>
</feature>
<reference evidence="5" key="1">
    <citation type="journal article" date="2013" name="Nat. Genet.">
        <title>The draft genomes of soft-shell turtle and green sea turtle yield insights into the development and evolution of the turtle-specific body plan.</title>
        <authorList>
            <person name="Wang Z."/>
            <person name="Pascual-Anaya J."/>
            <person name="Zadissa A."/>
            <person name="Li W."/>
            <person name="Niimura Y."/>
            <person name="Huang Z."/>
            <person name="Li C."/>
            <person name="White S."/>
            <person name="Xiong Z."/>
            <person name="Fang D."/>
            <person name="Wang B."/>
            <person name="Ming Y."/>
            <person name="Chen Y."/>
            <person name="Zheng Y."/>
            <person name="Kuraku S."/>
            <person name="Pignatelli M."/>
            <person name="Herrero J."/>
            <person name="Beal K."/>
            <person name="Nozawa M."/>
            <person name="Li Q."/>
            <person name="Wang J."/>
            <person name="Zhang H."/>
            <person name="Yu L."/>
            <person name="Shigenobu S."/>
            <person name="Wang J."/>
            <person name="Liu J."/>
            <person name="Flicek P."/>
            <person name="Searle S."/>
            <person name="Wang J."/>
            <person name="Kuratani S."/>
            <person name="Yin Y."/>
            <person name="Aken B."/>
            <person name="Zhang G."/>
            <person name="Irie N."/>
        </authorList>
    </citation>
    <scope>NUCLEOTIDE SEQUENCE [LARGE SCALE GENOMIC DNA]</scope>
</reference>
<dbReference type="PANTHER" id="PTHR20932">
    <property type="entry name" value="LYSM AND PUTATIVE PEPTIDOGLYCAN-BINDING DOMAIN-CONTAINING PROTEIN"/>
    <property type="match status" value="1"/>
</dbReference>
<feature type="region of interest" description="Disordered" evidence="2">
    <location>
        <begin position="210"/>
        <end position="235"/>
    </location>
</feature>
<dbReference type="InterPro" id="IPR045030">
    <property type="entry name" value="LYSM1-4"/>
</dbReference>
<dbReference type="CDD" id="cd00118">
    <property type="entry name" value="LysM"/>
    <property type="match status" value="1"/>
</dbReference>
<dbReference type="InterPro" id="IPR018392">
    <property type="entry name" value="LysM"/>
</dbReference>
<feature type="compositionally biased region" description="Low complexity" evidence="2">
    <location>
        <begin position="17"/>
        <end position="36"/>
    </location>
</feature>
<sequence>MAEVPPVPLSLREEPPAARSGSESESEAELSQSLARTKIRSYGSTASVAAPLAERYLEHRLSAGDTLQGIALKYGVTSVNAGLGRDPSAPRVRGPRALGPELRCDPEMEQIKRANKLFTNDCIFLRETLNIPVISEKPLLFNGLNSLESPENEIIDISLCGEGPMTVQEESSSSSPSPQEPDNQPAAPEELSAKDFLHRLDLQIKLSKQAVKKLKDEDIREEDEESPYATSSYHQ</sequence>
<evidence type="ECO:0000313" key="4">
    <source>
        <dbReference type="EMBL" id="EMP38948.1"/>
    </source>
</evidence>
<feature type="compositionally biased region" description="Low complexity" evidence="2">
    <location>
        <begin position="168"/>
        <end position="181"/>
    </location>
</feature>
<dbReference type="AlphaFoldDB" id="M7C3E8"/>
<dbReference type="Pfam" id="PF01476">
    <property type="entry name" value="LysM"/>
    <property type="match status" value="1"/>
</dbReference>
<accession>M7C3E8</accession>
<proteinExistence type="predicted"/>
<feature type="region of interest" description="Disordered" evidence="2">
    <location>
        <begin position="165"/>
        <end position="193"/>
    </location>
</feature>
<organism evidence="4 5">
    <name type="scientific">Chelonia mydas</name>
    <name type="common">Green sea-turtle</name>
    <name type="synonym">Chelonia agassizi</name>
    <dbReference type="NCBI Taxonomy" id="8469"/>
    <lineage>
        <taxon>Eukaryota</taxon>
        <taxon>Metazoa</taxon>
        <taxon>Chordata</taxon>
        <taxon>Craniata</taxon>
        <taxon>Vertebrata</taxon>
        <taxon>Euteleostomi</taxon>
        <taxon>Archelosauria</taxon>
        <taxon>Testudinata</taxon>
        <taxon>Testudines</taxon>
        <taxon>Cryptodira</taxon>
        <taxon>Durocryptodira</taxon>
        <taxon>Americhelydia</taxon>
        <taxon>Chelonioidea</taxon>
        <taxon>Cheloniidae</taxon>
        <taxon>Chelonia</taxon>
    </lineage>
</organism>
<gene>
    <name evidence="4" type="ORF">UY3_03781</name>
</gene>
<evidence type="ECO:0000256" key="1">
    <source>
        <dbReference type="ARBA" id="ARBA00040997"/>
    </source>
</evidence>